<sequence>MNISKRGDHLFAAGLWKTIADVAHSARLRIGEYSEGRLFADVLLELAREFGGDGAFDITINRGRAVTGADAHSSLFGRAIERFKQDMEALIFAVQYRRGIDERDQKTRADVLTQANSGLLTAKQSATITVGRVFDAVVDRDVLRQILDSVPNAGARDDMRRKIEMARTTLAVMRHRLLDSIARM</sequence>
<dbReference type="GeneID" id="93129267"/>
<gene>
    <name evidence="1" type="ORF">I6K02_22930</name>
</gene>
<organism evidence="1 2">
    <name type="scientific">Burkholderia dolosa</name>
    <dbReference type="NCBI Taxonomy" id="152500"/>
    <lineage>
        <taxon>Bacteria</taxon>
        <taxon>Pseudomonadati</taxon>
        <taxon>Pseudomonadota</taxon>
        <taxon>Betaproteobacteria</taxon>
        <taxon>Burkholderiales</taxon>
        <taxon>Burkholderiaceae</taxon>
        <taxon>Burkholderia</taxon>
        <taxon>Burkholderia cepacia complex</taxon>
    </lineage>
</organism>
<dbReference type="EMBL" id="CP069483">
    <property type="protein sequence ID" value="QRO79403.1"/>
    <property type="molecule type" value="Genomic_DNA"/>
</dbReference>
<proteinExistence type="predicted"/>
<dbReference type="AlphaFoldDB" id="A0A892I2V3"/>
<evidence type="ECO:0000313" key="2">
    <source>
        <dbReference type="Proteomes" id="UP000625568"/>
    </source>
</evidence>
<dbReference type="Proteomes" id="UP000625568">
    <property type="component" value="Chromosome 2"/>
</dbReference>
<accession>A0A892I2V3</accession>
<protein>
    <submittedName>
        <fullName evidence="1">Uncharacterized protein</fullName>
    </submittedName>
</protein>
<keyword evidence="2" id="KW-1185">Reference proteome</keyword>
<evidence type="ECO:0000313" key="1">
    <source>
        <dbReference type="EMBL" id="QRO79403.1"/>
    </source>
</evidence>
<reference evidence="1 2" key="1">
    <citation type="submission" date="2021-02" db="EMBL/GenBank/DDBJ databases">
        <title>FDA dAtabase for Regulatory Grade micrObial Sequences (FDA-ARGOS): Supporting development and validation of Infectious Disease Dx tests.</title>
        <authorList>
            <person name="Minogue T."/>
            <person name="Wolcott M."/>
            <person name="Wasieloski L."/>
            <person name="Aguilar W."/>
            <person name="Moore D."/>
            <person name="Jaissle J."/>
            <person name="Tallon L."/>
            <person name="Sadzewicz L."/>
            <person name="Zhao X."/>
            <person name="Boylan J."/>
            <person name="Ott S."/>
            <person name="Bowen H."/>
            <person name="Vavikolanu K."/>
            <person name="Mehta A."/>
            <person name="Aluvathingal J."/>
            <person name="Nadendla S."/>
            <person name="Yan Y."/>
            <person name="Sichtig H."/>
        </authorList>
    </citation>
    <scope>NUCLEOTIDE SEQUENCE [LARGE SCALE GENOMIC DNA]</scope>
    <source>
        <strain evidence="1 2">FDAARGOS_1272</strain>
    </source>
</reference>
<name>A0A892I2V3_9BURK</name>
<dbReference type="RefSeq" id="WP_006766515.1">
    <property type="nucleotide sequence ID" value="NZ_CABVPR010000011.1"/>
</dbReference>